<sequence>MPRRLLSLLAWLALPVAAINAQNQDAPKPVTTAQAVVDHVVTTLDLTGTIVPKRQASLSSRASGLILKLPVDAGSTVKTGDVLMELDPALASLALERVTVETQQAQTELTEAQRLLDEVRELAKVGGFSKSEAQTRETAVRIQTANLARAQVQLREQKEQLARHQLIAPFDGVIRQKLSEEGEWVQTGTPVLELVETTHLHLDLQAPQEIYAQLNDNTAVTVHLDAYADTPLKAKVATRVPAKDPVSRTFLVRLDLTDPEKLAAPGMSARATLSFRSKDQALQIPRDAIVRFPNGTSKVWIVQNSDGPIATVRSQLVKTGQALNDTITILEGLEPGTTIILQGNESLREDQPVTILPAP</sequence>
<dbReference type="GO" id="GO:0015562">
    <property type="term" value="F:efflux transmembrane transporter activity"/>
    <property type="evidence" value="ECO:0007669"/>
    <property type="project" value="TreeGrafter"/>
</dbReference>
<dbReference type="Pfam" id="PF25954">
    <property type="entry name" value="Beta-barrel_RND_2"/>
    <property type="match status" value="1"/>
</dbReference>
<comment type="subcellular location">
    <subcellularLocation>
        <location evidence="1">Cell envelope</location>
    </subcellularLocation>
</comment>
<dbReference type="Gene3D" id="2.40.50.100">
    <property type="match status" value="1"/>
</dbReference>
<dbReference type="SUPFAM" id="SSF111369">
    <property type="entry name" value="HlyD-like secretion proteins"/>
    <property type="match status" value="1"/>
</dbReference>
<comment type="similarity">
    <text evidence="2">Belongs to the membrane fusion protein (MFP) (TC 8.A.1) family.</text>
</comment>
<feature type="chain" id="PRO_5024448086" evidence="5">
    <location>
        <begin position="22"/>
        <end position="359"/>
    </location>
</feature>
<evidence type="ECO:0000256" key="4">
    <source>
        <dbReference type="SAM" id="Coils"/>
    </source>
</evidence>
<evidence type="ECO:0000259" key="6">
    <source>
        <dbReference type="Pfam" id="PF25917"/>
    </source>
</evidence>
<evidence type="ECO:0000256" key="2">
    <source>
        <dbReference type="ARBA" id="ARBA00009477"/>
    </source>
</evidence>
<dbReference type="RefSeq" id="WP_138087851.1">
    <property type="nucleotide sequence ID" value="NZ_VAUV01000015.1"/>
</dbReference>
<dbReference type="PANTHER" id="PTHR30469">
    <property type="entry name" value="MULTIDRUG RESISTANCE PROTEIN MDTA"/>
    <property type="match status" value="1"/>
</dbReference>
<evidence type="ECO:0000259" key="7">
    <source>
        <dbReference type="Pfam" id="PF25954"/>
    </source>
</evidence>
<name>A0A5R8KB69_9BACT</name>
<dbReference type="Gene3D" id="2.40.420.20">
    <property type="match status" value="1"/>
</dbReference>
<proteinExistence type="inferred from homology"/>
<dbReference type="InterPro" id="IPR058792">
    <property type="entry name" value="Beta-barrel_RND_2"/>
</dbReference>
<feature type="domain" description="Multidrug resistance protein MdtA-like barrel-sandwich hybrid" evidence="6">
    <location>
        <begin position="54"/>
        <end position="191"/>
    </location>
</feature>
<dbReference type="OrthoDB" id="9800613at2"/>
<dbReference type="GO" id="GO:1990281">
    <property type="term" value="C:efflux pump complex"/>
    <property type="evidence" value="ECO:0007669"/>
    <property type="project" value="TreeGrafter"/>
</dbReference>
<evidence type="ECO:0000256" key="1">
    <source>
        <dbReference type="ARBA" id="ARBA00004196"/>
    </source>
</evidence>
<dbReference type="EMBL" id="VAUV01000015">
    <property type="protein sequence ID" value="TLD69165.1"/>
    <property type="molecule type" value="Genomic_DNA"/>
</dbReference>
<dbReference type="InterPro" id="IPR006143">
    <property type="entry name" value="RND_pump_MFP"/>
</dbReference>
<dbReference type="Gene3D" id="1.10.287.470">
    <property type="entry name" value="Helix hairpin bin"/>
    <property type="match status" value="1"/>
</dbReference>
<keyword evidence="4" id="KW-0175">Coiled coil</keyword>
<keyword evidence="5" id="KW-0732">Signal</keyword>
<organism evidence="9 10">
    <name type="scientific">Phragmitibacter flavus</name>
    <dbReference type="NCBI Taxonomy" id="2576071"/>
    <lineage>
        <taxon>Bacteria</taxon>
        <taxon>Pseudomonadati</taxon>
        <taxon>Verrucomicrobiota</taxon>
        <taxon>Verrucomicrobiia</taxon>
        <taxon>Verrucomicrobiales</taxon>
        <taxon>Verrucomicrobiaceae</taxon>
        <taxon>Phragmitibacter</taxon>
    </lineage>
</organism>
<dbReference type="Pfam" id="PF25917">
    <property type="entry name" value="BSH_RND"/>
    <property type="match status" value="1"/>
</dbReference>
<reference evidence="9 10" key="1">
    <citation type="submission" date="2019-05" db="EMBL/GenBank/DDBJ databases">
        <title>Verrucobacter flavum gen. nov., sp. nov. a new member of the family Verrucomicrobiaceae.</title>
        <authorList>
            <person name="Szuroczki S."/>
            <person name="Abbaszade G."/>
            <person name="Szabo A."/>
            <person name="Felfoldi T."/>
            <person name="Schumann P."/>
            <person name="Boka K."/>
            <person name="Keki Z."/>
            <person name="Toumi M."/>
            <person name="Toth E."/>
        </authorList>
    </citation>
    <scope>NUCLEOTIDE SEQUENCE [LARGE SCALE GENOMIC DNA]</scope>
    <source>
        <strain evidence="9 10">MG-N-17</strain>
    </source>
</reference>
<evidence type="ECO:0000313" key="9">
    <source>
        <dbReference type="EMBL" id="TLD69165.1"/>
    </source>
</evidence>
<comment type="caution">
    <text evidence="9">The sequence shown here is derived from an EMBL/GenBank/DDBJ whole genome shotgun (WGS) entry which is preliminary data.</text>
</comment>
<dbReference type="Proteomes" id="UP000306196">
    <property type="component" value="Unassembled WGS sequence"/>
</dbReference>
<dbReference type="Gene3D" id="2.40.30.170">
    <property type="match status" value="1"/>
</dbReference>
<evidence type="ECO:0000256" key="3">
    <source>
        <dbReference type="ARBA" id="ARBA00022448"/>
    </source>
</evidence>
<evidence type="ECO:0000313" key="10">
    <source>
        <dbReference type="Proteomes" id="UP000306196"/>
    </source>
</evidence>
<dbReference type="AlphaFoldDB" id="A0A5R8KB69"/>
<feature type="coiled-coil region" evidence="4">
    <location>
        <begin position="95"/>
        <end position="167"/>
    </location>
</feature>
<accession>A0A5R8KB69</accession>
<dbReference type="NCBIfam" id="TIGR01730">
    <property type="entry name" value="RND_mfp"/>
    <property type="match status" value="1"/>
</dbReference>
<keyword evidence="10" id="KW-1185">Reference proteome</keyword>
<feature type="signal peptide" evidence="5">
    <location>
        <begin position="1"/>
        <end position="21"/>
    </location>
</feature>
<dbReference type="PANTHER" id="PTHR30469:SF15">
    <property type="entry name" value="HLYD FAMILY OF SECRETION PROTEINS"/>
    <property type="match status" value="1"/>
</dbReference>
<gene>
    <name evidence="9" type="ORF">FEM03_18880</name>
</gene>
<dbReference type="InterPro" id="IPR058625">
    <property type="entry name" value="MdtA-like_BSH"/>
</dbReference>
<keyword evidence="3" id="KW-0813">Transport</keyword>
<dbReference type="InterPro" id="IPR058627">
    <property type="entry name" value="MdtA-like_C"/>
</dbReference>
<protein>
    <submittedName>
        <fullName evidence="9">Efflux RND transporter periplasmic adaptor subunit</fullName>
    </submittedName>
</protein>
<evidence type="ECO:0000256" key="5">
    <source>
        <dbReference type="SAM" id="SignalP"/>
    </source>
</evidence>
<dbReference type="Pfam" id="PF25967">
    <property type="entry name" value="RND-MFP_C"/>
    <property type="match status" value="1"/>
</dbReference>
<feature type="domain" description="CusB-like beta-barrel" evidence="7">
    <location>
        <begin position="202"/>
        <end position="274"/>
    </location>
</feature>
<evidence type="ECO:0000259" key="8">
    <source>
        <dbReference type="Pfam" id="PF25967"/>
    </source>
</evidence>
<feature type="domain" description="Multidrug resistance protein MdtA-like C-terminal permuted SH3" evidence="8">
    <location>
        <begin position="280"/>
        <end position="343"/>
    </location>
</feature>